<evidence type="ECO:0000256" key="1">
    <source>
        <dbReference type="PROSITE-ProRule" id="PRU00473"/>
    </source>
</evidence>
<keyword evidence="5" id="KW-1185">Reference proteome</keyword>
<proteinExistence type="predicted"/>
<sequence length="420" mass="41610">MTTRTVTPRDGAANPSGPRAGRALTGLAVAAVALLVLGACSSSGDAAGGFVAGGGAALSCPVPVGPMAFAVSGRANSPEPGLPTSVQQAAISVVSGAADQKAAPKFTVVNLDGRPSVAGSDTYRTDAGNAIAAQDDRNAFLSGLGKAISQVRAQTPEADVLGALALAGRSVQGGRPGTVVLVDSGLSTVAPLDFRQAGLLDAPVPDTVDFLRSHQALPTLNGATVVLAGLGDTAAPQTPLDTAQHGELVNLWTGIAQASGAGCVAVVDEPRSGDAPTDVPPVSAVAVPPPPTITPGRATALPDDGSVGFQPDTAEFRDRAAARGVLGPFADFLEGGPTRRIALTGTTARAGTLDSQIALSTQRADAVKALLVELGASPDQISTKGLGSQFPGYVNDVGPGGEQLPGPASTNRKVIVEPTA</sequence>
<name>A0ABS8P4Q3_9PSEU</name>
<feature type="domain" description="OmpA-like" evidence="3">
    <location>
        <begin position="296"/>
        <end position="420"/>
    </location>
</feature>
<dbReference type="Proteomes" id="UP001199469">
    <property type="component" value="Unassembled WGS sequence"/>
</dbReference>
<dbReference type="InterPro" id="IPR036737">
    <property type="entry name" value="OmpA-like_sf"/>
</dbReference>
<feature type="region of interest" description="Disordered" evidence="2">
    <location>
        <begin position="271"/>
        <end position="304"/>
    </location>
</feature>
<comment type="caution">
    <text evidence="4">The sequence shown here is derived from an EMBL/GenBank/DDBJ whole genome shotgun (WGS) entry which is preliminary data.</text>
</comment>
<feature type="compositionally biased region" description="Low complexity" evidence="2">
    <location>
        <begin position="275"/>
        <end position="286"/>
    </location>
</feature>
<feature type="region of interest" description="Disordered" evidence="2">
    <location>
        <begin position="1"/>
        <end position="20"/>
    </location>
</feature>
<evidence type="ECO:0000256" key="2">
    <source>
        <dbReference type="SAM" id="MobiDB-lite"/>
    </source>
</evidence>
<gene>
    <name evidence="4" type="ORF">LQ327_03030</name>
</gene>
<dbReference type="PROSITE" id="PS51123">
    <property type="entry name" value="OMPA_2"/>
    <property type="match status" value="1"/>
</dbReference>
<dbReference type="Pfam" id="PF00691">
    <property type="entry name" value="OmpA"/>
    <property type="match status" value="1"/>
</dbReference>
<evidence type="ECO:0000313" key="5">
    <source>
        <dbReference type="Proteomes" id="UP001199469"/>
    </source>
</evidence>
<reference evidence="4 5" key="1">
    <citation type="submission" date="2021-11" db="EMBL/GenBank/DDBJ databases">
        <title>Draft genome sequence of Actinomycetospora sp. SF1 isolated from the rhizosphere soil.</title>
        <authorList>
            <person name="Duangmal K."/>
            <person name="Chantavorakit T."/>
        </authorList>
    </citation>
    <scope>NUCLEOTIDE SEQUENCE [LARGE SCALE GENOMIC DNA]</scope>
    <source>
        <strain evidence="4 5">TBRC 5722</strain>
    </source>
</reference>
<dbReference type="Gene3D" id="3.30.1330.60">
    <property type="entry name" value="OmpA-like domain"/>
    <property type="match status" value="1"/>
</dbReference>
<dbReference type="EMBL" id="JAJNDB010000001">
    <property type="protein sequence ID" value="MCD2192371.1"/>
    <property type="molecule type" value="Genomic_DNA"/>
</dbReference>
<dbReference type="CDD" id="cd07185">
    <property type="entry name" value="OmpA_C-like"/>
    <property type="match status" value="1"/>
</dbReference>
<accession>A0ABS8P4Q3</accession>
<dbReference type="SUPFAM" id="SSF103088">
    <property type="entry name" value="OmpA-like"/>
    <property type="match status" value="1"/>
</dbReference>
<protein>
    <submittedName>
        <fullName evidence="4">OmpA family protein</fullName>
    </submittedName>
</protein>
<evidence type="ECO:0000259" key="3">
    <source>
        <dbReference type="PROSITE" id="PS51123"/>
    </source>
</evidence>
<dbReference type="InterPro" id="IPR006665">
    <property type="entry name" value="OmpA-like"/>
</dbReference>
<feature type="region of interest" description="Disordered" evidence="2">
    <location>
        <begin position="397"/>
        <end position="420"/>
    </location>
</feature>
<organism evidence="4 5">
    <name type="scientific">Actinomycetospora endophytica</name>
    <dbReference type="NCBI Taxonomy" id="2291215"/>
    <lineage>
        <taxon>Bacteria</taxon>
        <taxon>Bacillati</taxon>
        <taxon>Actinomycetota</taxon>
        <taxon>Actinomycetes</taxon>
        <taxon>Pseudonocardiales</taxon>
        <taxon>Pseudonocardiaceae</taxon>
        <taxon>Actinomycetospora</taxon>
    </lineage>
</organism>
<dbReference type="RefSeq" id="WP_230730046.1">
    <property type="nucleotide sequence ID" value="NZ_JAJNDB010000001.1"/>
</dbReference>
<keyword evidence="1" id="KW-0472">Membrane</keyword>
<evidence type="ECO:0000313" key="4">
    <source>
        <dbReference type="EMBL" id="MCD2192371.1"/>
    </source>
</evidence>